<evidence type="ECO:0000259" key="19">
    <source>
        <dbReference type="PROSITE" id="PS50110"/>
    </source>
</evidence>
<evidence type="ECO:0000313" key="22">
    <source>
        <dbReference type="Proteomes" id="UP000272117"/>
    </source>
</evidence>
<keyword evidence="8" id="KW-0547">Nucleotide-binding</keyword>
<dbReference type="SUPFAM" id="SSF55874">
    <property type="entry name" value="ATPase domain of HSP90 chaperone/DNA topoisomerase II/histidine kinase"/>
    <property type="match status" value="1"/>
</dbReference>
<proteinExistence type="predicted"/>
<dbReference type="AlphaFoldDB" id="A0A3M9MA73"/>
<dbReference type="Pfam" id="PF01627">
    <property type="entry name" value="Hpt"/>
    <property type="match status" value="1"/>
</dbReference>
<dbReference type="SUPFAM" id="SSF55785">
    <property type="entry name" value="PYP-like sensor domain (PAS domain)"/>
    <property type="match status" value="1"/>
</dbReference>
<feature type="domain" description="Response regulatory" evidence="19">
    <location>
        <begin position="6"/>
        <end position="122"/>
    </location>
</feature>
<dbReference type="Gene3D" id="3.30.565.10">
    <property type="entry name" value="Histidine kinase-like ATPase, C-terminal domain"/>
    <property type="match status" value="1"/>
</dbReference>
<evidence type="ECO:0000259" key="20">
    <source>
        <dbReference type="PROSITE" id="PS50894"/>
    </source>
</evidence>
<feature type="domain" description="Response regulatory" evidence="19">
    <location>
        <begin position="524"/>
        <end position="641"/>
    </location>
</feature>
<dbReference type="InterPro" id="IPR000014">
    <property type="entry name" value="PAS"/>
</dbReference>
<dbReference type="CDD" id="cd16922">
    <property type="entry name" value="HATPase_EvgS-ArcB-TorS-like"/>
    <property type="match status" value="1"/>
</dbReference>
<evidence type="ECO:0000256" key="12">
    <source>
        <dbReference type="ARBA" id="ARBA00023012"/>
    </source>
</evidence>
<organism evidence="21 22">
    <name type="scientific">Rufibacter latericius</name>
    <dbReference type="NCBI Taxonomy" id="2487040"/>
    <lineage>
        <taxon>Bacteria</taxon>
        <taxon>Pseudomonadati</taxon>
        <taxon>Bacteroidota</taxon>
        <taxon>Cytophagia</taxon>
        <taxon>Cytophagales</taxon>
        <taxon>Hymenobacteraceae</taxon>
        <taxon>Rufibacter</taxon>
    </lineage>
</organism>
<accession>A0A3M9MA73</accession>
<dbReference type="PROSITE" id="PS50109">
    <property type="entry name" value="HIS_KIN"/>
    <property type="match status" value="1"/>
</dbReference>
<dbReference type="SMART" id="SM00388">
    <property type="entry name" value="HisKA"/>
    <property type="match status" value="1"/>
</dbReference>
<evidence type="ECO:0000259" key="18">
    <source>
        <dbReference type="PROSITE" id="PS50109"/>
    </source>
</evidence>
<dbReference type="PRINTS" id="PR00344">
    <property type="entry name" value="BCTRLSENSOR"/>
</dbReference>
<dbReference type="Gene3D" id="1.10.287.130">
    <property type="match status" value="1"/>
</dbReference>
<dbReference type="SUPFAM" id="SSF52172">
    <property type="entry name" value="CheY-like"/>
    <property type="match status" value="2"/>
</dbReference>
<dbReference type="CDD" id="cd00130">
    <property type="entry name" value="PAS"/>
    <property type="match status" value="1"/>
</dbReference>
<evidence type="ECO:0000256" key="10">
    <source>
        <dbReference type="ARBA" id="ARBA00022840"/>
    </source>
</evidence>
<dbReference type="InterPro" id="IPR036641">
    <property type="entry name" value="HPT_dom_sf"/>
</dbReference>
<dbReference type="InterPro" id="IPR001789">
    <property type="entry name" value="Sig_transdc_resp-reg_receiver"/>
</dbReference>
<keyword evidence="7" id="KW-0812">Transmembrane</keyword>
<dbReference type="Pfam" id="PF02518">
    <property type="entry name" value="HATPase_c"/>
    <property type="match status" value="1"/>
</dbReference>
<evidence type="ECO:0000256" key="6">
    <source>
        <dbReference type="ARBA" id="ARBA00022679"/>
    </source>
</evidence>
<dbReference type="InterPro" id="IPR035965">
    <property type="entry name" value="PAS-like_dom_sf"/>
</dbReference>
<dbReference type="SUPFAM" id="SSF47226">
    <property type="entry name" value="Histidine-containing phosphotransfer domain, HPT domain"/>
    <property type="match status" value="1"/>
</dbReference>
<dbReference type="InterPro" id="IPR008207">
    <property type="entry name" value="Sig_transdc_His_kin_Hpt_dom"/>
</dbReference>
<keyword evidence="4" id="KW-1003">Cell membrane</keyword>
<dbReference type="EC" id="2.7.13.3" evidence="3"/>
<evidence type="ECO:0000256" key="4">
    <source>
        <dbReference type="ARBA" id="ARBA00022475"/>
    </source>
</evidence>
<evidence type="ECO:0000313" key="21">
    <source>
        <dbReference type="EMBL" id="RNI22470.1"/>
    </source>
</evidence>
<dbReference type="Gene3D" id="3.40.50.2300">
    <property type="match status" value="2"/>
</dbReference>
<evidence type="ECO:0000256" key="16">
    <source>
        <dbReference type="PROSITE-ProRule" id="PRU00110"/>
    </source>
</evidence>
<feature type="modified residue" description="4-aspartylphosphate" evidence="17">
    <location>
        <position position="573"/>
    </location>
</feature>
<dbReference type="Pfam" id="PF00512">
    <property type="entry name" value="HisKA"/>
    <property type="match status" value="1"/>
</dbReference>
<name>A0A3M9MA73_9BACT</name>
<evidence type="ECO:0000256" key="7">
    <source>
        <dbReference type="ARBA" id="ARBA00022692"/>
    </source>
</evidence>
<dbReference type="Proteomes" id="UP000272117">
    <property type="component" value="Unassembled WGS sequence"/>
</dbReference>
<feature type="modified residue" description="4-aspartylphosphate" evidence="17">
    <location>
        <position position="57"/>
    </location>
</feature>
<keyword evidence="11" id="KW-1133">Transmembrane helix</keyword>
<evidence type="ECO:0000256" key="8">
    <source>
        <dbReference type="ARBA" id="ARBA00022741"/>
    </source>
</evidence>
<evidence type="ECO:0000256" key="11">
    <source>
        <dbReference type="ARBA" id="ARBA00022989"/>
    </source>
</evidence>
<dbReference type="PROSITE" id="PS50894">
    <property type="entry name" value="HPT"/>
    <property type="match status" value="1"/>
</dbReference>
<keyword evidence="9 21" id="KW-0418">Kinase</keyword>
<feature type="modified residue" description="Phosphohistidine" evidence="16">
    <location>
        <position position="712"/>
    </location>
</feature>
<dbReference type="InterPro" id="IPR011006">
    <property type="entry name" value="CheY-like_superfamily"/>
</dbReference>
<dbReference type="FunFam" id="1.10.287.130:FF:000002">
    <property type="entry name" value="Two-component osmosensing histidine kinase"/>
    <property type="match status" value="1"/>
</dbReference>
<dbReference type="InterPro" id="IPR036097">
    <property type="entry name" value="HisK_dim/P_sf"/>
</dbReference>
<comment type="subcellular location">
    <subcellularLocation>
        <location evidence="2">Cell membrane</location>
        <topology evidence="2">Multi-pass membrane protein</topology>
    </subcellularLocation>
</comment>
<dbReference type="GO" id="GO:0005524">
    <property type="term" value="F:ATP binding"/>
    <property type="evidence" value="ECO:0007669"/>
    <property type="project" value="UniProtKB-KW"/>
</dbReference>
<dbReference type="RefSeq" id="WP_123128829.1">
    <property type="nucleotide sequence ID" value="NZ_RJJD01000021.1"/>
</dbReference>
<reference evidence="21 22" key="1">
    <citation type="submission" date="2018-11" db="EMBL/GenBank/DDBJ databases">
        <title>Rufibacter latericius sp. nov., isolated from water in Baiyang Lake.</title>
        <authorList>
            <person name="Yang Y."/>
        </authorList>
    </citation>
    <scope>NUCLEOTIDE SEQUENCE [LARGE SCALE GENOMIC DNA]</scope>
    <source>
        <strain evidence="21 22">R-22-1c-1</strain>
    </source>
</reference>
<evidence type="ECO:0000256" key="9">
    <source>
        <dbReference type="ARBA" id="ARBA00022777"/>
    </source>
</evidence>
<protein>
    <recommendedName>
        <fullName evidence="15">Sensory/regulatory protein RpfC</fullName>
        <ecNumber evidence="3">2.7.13.3</ecNumber>
    </recommendedName>
</protein>
<dbReference type="InterPro" id="IPR003594">
    <property type="entry name" value="HATPase_dom"/>
</dbReference>
<evidence type="ECO:0000256" key="1">
    <source>
        <dbReference type="ARBA" id="ARBA00000085"/>
    </source>
</evidence>
<evidence type="ECO:0000256" key="2">
    <source>
        <dbReference type="ARBA" id="ARBA00004651"/>
    </source>
</evidence>
<dbReference type="CDD" id="cd00082">
    <property type="entry name" value="HisKA"/>
    <property type="match status" value="1"/>
</dbReference>
<dbReference type="SMART" id="SM00448">
    <property type="entry name" value="REC"/>
    <property type="match status" value="2"/>
</dbReference>
<dbReference type="PANTHER" id="PTHR45339:SF1">
    <property type="entry name" value="HYBRID SIGNAL TRANSDUCTION HISTIDINE KINASE J"/>
    <property type="match status" value="1"/>
</dbReference>
<dbReference type="Gene3D" id="1.20.120.160">
    <property type="entry name" value="HPT domain"/>
    <property type="match status" value="1"/>
</dbReference>
<evidence type="ECO:0000256" key="13">
    <source>
        <dbReference type="ARBA" id="ARBA00023136"/>
    </source>
</evidence>
<dbReference type="SMART" id="SM00387">
    <property type="entry name" value="HATPase_c"/>
    <property type="match status" value="1"/>
</dbReference>
<evidence type="ECO:0000256" key="15">
    <source>
        <dbReference type="ARBA" id="ARBA00068150"/>
    </source>
</evidence>
<dbReference type="CDD" id="cd00156">
    <property type="entry name" value="REC"/>
    <property type="match status" value="1"/>
</dbReference>
<comment type="catalytic activity">
    <reaction evidence="1">
        <text>ATP + protein L-histidine = ADP + protein N-phospho-L-histidine.</text>
        <dbReference type="EC" id="2.7.13.3"/>
    </reaction>
</comment>
<dbReference type="GO" id="GO:0005886">
    <property type="term" value="C:plasma membrane"/>
    <property type="evidence" value="ECO:0007669"/>
    <property type="project" value="UniProtKB-SubCell"/>
</dbReference>
<keyword evidence="6" id="KW-0808">Transferase</keyword>
<evidence type="ECO:0000256" key="17">
    <source>
        <dbReference type="PROSITE-ProRule" id="PRU00169"/>
    </source>
</evidence>
<dbReference type="OrthoDB" id="9797097at2"/>
<dbReference type="PANTHER" id="PTHR45339">
    <property type="entry name" value="HYBRID SIGNAL TRANSDUCTION HISTIDINE KINASE J"/>
    <property type="match status" value="1"/>
</dbReference>
<dbReference type="InterPro" id="IPR004358">
    <property type="entry name" value="Sig_transdc_His_kin-like_C"/>
</dbReference>
<dbReference type="Pfam" id="PF00072">
    <property type="entry name" value="Response_reg"/>
    <property type="match status" value="2"/>
</dbReference>
<evidence type="ECO:0000256" key="3">
    <source>
        <dbReference type="ARBA" id="ARBA00012438"/>
    </source>
</evidence>
<dbReference type="FunFam" id="3.30.565.10:FF:000010">
    <property type="entry name" value="Sensor histidine kinase RcsC"/>
    <property type="match status" value="1"/>
</dbReference>
<keyword evidence="5 17" id="KW-0597">Phosphoprotein</keyword>
<dbReference type="InterPro" id="IPR036890">
    <property type="entry name" value="HATPase_C_sf"/>
</dbReference>
<comment type="subunit">
    <text evidence="14">At low DSF concentrations, interacts with RpfF.</text>
</comment>
<dbReference type="PROSITE" id="PS50110">
    <property type="entry name" value="RESPONSE_REGULATORY"/>
    <property type="match status" value="2"/>
</dbReference>
<feature type="domain" description="HPt" evidence="20">
    <location>
        <begin position="673"/>
        <end position="774"/>
    </location>
</feature>
<dbReference type="GO" id="GO:0000155">
    <property type="term" value="F:phosphorelay sensor kinase activity"/>
    <property type="evidence" value="ECO:0007669"/>
    <property type="project" value="InterPro"/>
</dbReference>
<keyword evidence="13" id="KW-0472">Membrane</keyword>
<sequence>MEPAVKLLIVDDDEVDRMIIKRSLRTAKVEATITNAALGSEALDAVSQQTFDFIFIDFMLPDMNGLEVLQKIREKGITTPVQIVTSQGDERIAVEAIKTGASDYLPKTLLTPEGISQSIRTAIRLHKIEQERLQTQEQLAKTQKQLDTVINGAPLILWATDQDGIFTMARGKGLPLIGKSEGQSVGKSVFEVYADYPIISKCVRRTLNGNRSTCTINIRGVWFDCLFLPLRNTANEVNGIIGVCYNITERIMIEEELKRAKDEALSMARVKEQFLANMSHEIRTPMNGILGLSEVLAKTPLNESQKEYLQGIHASANNLMVIINDLLDFSKIEAGKITFEHIPFDLKQTVKQLLDILEIRAIERHNSLKLLFDQDIPPMVQGDPFRLSQILNNLIGNALKFTENGSVRLNVEVVGQEEDQLQLEFTVKDTGIGIPKEKLETIFEKFTQGSNDTTRKFGGTGLGLSIAKELIESQGGHITVESELNVGSTFRFVLPFRKADEKPHLSGKTVSPDAADLKLLQNARILLAEDNSVNQMLVTKILKDHRVRVSVVNNGREALDLLAEQPFDLLLMDMQMPEMDGYEAMQYIRHQMPEFQQIPIIALTAHATQGEFEKCLGAGANSYVSKPFKAEKLLQEISILLQSKEDEKTIPEASDPEEVQIDLAYLENFANGNREFMRDILQLFITQTPRLVKDLTKAVSLSNWLETRTLAHKIKPSIALVGIQQLEELNDTIEQSALNLTHTEQLPELARQLEDLVNRSIVQLNIELENLQGKLV</sequence>
<gene>
    <name evidence="21" type="ORF">EFB08_20420</name>
</gene>
<dbReference type="Gene3D" id="3.30.450.20">
    <property type="entry name" value="PAS domain"/>
    <property type="match status" value="1"/>
</dbReference>
<keyword evidence="12" id="KW-0902">Two-component regulatory system</keyword>
<feature type="domain" description="Histidine kinase" evidence="18">
    <location>
        <begin position="277"/>
        <end position="498"/>
    </location>
</feature>
<dbReference type="InterPro" id="IPR003661">
    <property type="entry name" value="HisK_dim/P_dom"/>
</dbReference>
<keyword evidence="10" id="KW-0067">ATP-binding</keyword>
<dbReference type="CDD" id="cd17546">
    <property type="entry name" value="REC_hyHK_CKI1_RcsC-like"/>
    <property type="match status" value="1"/>
</dbReference>
<evidence type="ECO:0000256" key="5">
    <source>
        <dbReference type="ARBA" id="ARBA00022553"/>
    </source>
</evidence>
<dbReference type="SUPFAM" id="SSF47384">
    <property type="entry name" value="Homodimeric domain of signal transducing histidine kinase"/>
    <property type="match status" value="1"/>
</dbReference>
<comment type="caution">
    <text evidence="21">The sequence shown here is derived from an EMBL/GenBank/DDBJ whole genome shotgun (WGS) entry which is preliminary data.</text>
</comment>
<dbReference type="EMBL" id="RJJD01000021">
    <property type="protein sequence ID" value="RNI22470.1"/>
    <property type="molecule type" value="Genomic_DNA"/>
</dbReference>
<evidence type="ECO:0000256" key="14">
    <source>
        <dbReference type="ARBA" id="ARBA00064003"/>
    </source>
</evidence>
<keyword evidence="22" id="KW-1185">Reference proteome</keyword>
<dbReference type="InterPro" id="IPR005467">
    <property type="entry name" value="His_kinase_dom"/>
</dbReference>